<dbReference type="InterPro" id="IPR045749">
    <property type="entry name" value="DUF6090"/>
</dbReference>
<dbReference type="Proteomes" id="UP001198901">
    <property type="component" value="Unassembled WGS sequence"/>
</dbReference>
<sequence>MSKYFKYAIGEILLVVIGILIALQINNWNEERKTLKKRDMYLSKIINDLKTDTLNIKDLIIKTERYSEQIKDYNTYFQKADTLNLTTEQLMDSITNLNIFYIKYYPVNQTFKDMEASGNSALLSDKQRDFLIKLATAQAEVEIINESYINLAVDELQKSKQLLGNPKNFFDKVQFKNSKQGKIQGLLHRHLFNQALDDWYRYAKVRGERIIKLSHEAILLLEND</sequence>
<reference evidence="3" key="1">
    <citation type="submission" date="2023-07" db="EMBL/GenBank/DDBJ databases">
        <authorList>
            <person name="Yue Y."/>
        </authorList>
    </citation>
    <scope>NUCLEOTIDE SEQUENCE [LARGE SCALE GENOMIC DNA]</scope>
    <source>
        <strain evidence="3">D23</strain>
    </source>
</reference>
<evidence type="ECO:0000313" key="3">
    <source>
        <dbReference type="Proteomes" id="UP001198901"/>
    </source>
</evidence>
<accession>A0ABS7XUW6</accession>
<evidence type="ECO:0000256" key="1">
    <source>
        <dbReference type="SAM" id="Phobius"/>
    </source>
</evidence>
<comment type="caution">
    <text evidence="2">The sequence shown here is derived from an EMBL/GenBank/DDBJ whole genome shotgun (WGS) entry which is preliminary data.</text>
</comment>
<dbReference type="RefSeq" id="WP_224531702.1">
    <property type="nucleotide sequence ID" value="NZ_JAIUJR010000012.1"/>
</dbReference>
<keyword evidence="3" id="KW-1185">Reference proteome</keyword>
<dbReference type="EMBL" id="JAIUJR010000012">
    <property type="protein sequence ID" value="MCA0133817.1"/>
    <property type="molecule type" value="Genomic_DNA"/>
</dbReference>
<gene>
    <name evidence="2" type="ORF">LBU54_14560</name>
</gene>
<organism evidence="2 3">
    <name type="scientific">Winogradskyella alexanderae</name>
    <dbReference type="NCBI Taxonomy" id="2877123"/>
    <lineage>
        <taxon>Bacteria</taxon>
        <taxon>Pseudomonadati</taxon>
        <taxon>Bacteroidota</taxon>
        <taxon>Flavobacteriia</taxon>
        <taxon>Flavobacteriales</taxon>
        <taxon>Flavobacteriaceae</taxon>
        <taxon>Winogradskyella</taxon>
    </lineage>
</organism>
<keyword evidence="1" id="KW-1133">Transmembrane helix</keyword>
<evidence type="ECO:0000313" key="2">
    <source>
        <dbReference type="EMBL" id="MCA0133817.1"/>
    </source>
</evidence>
<keyword evidence="1" id="KW-0812">Transmembrane</keyword>
<proteinExistence type="predicted"/>
<feature type="transmembrane region" description="Helical" evidence="1">
    <location>
        <begin position="6"/>
        <end position="28"/>
    </location>
</feature>
<protein>
    <submittedName>
        <fullName evidence="2">Uncharacterized protein</fullName>
    </submittedName>
</protein>
<dbReference type="Pfam" id="PF19578">
    <property type="entry name" value="DUF6090"/>
    <property type="match status" value="1"/>
</dbReference>
<keyword evidence="1" id="KW-0472">Membrane</keyword>
<name>A0ABS7XUW6_9FLAO</name>